<dbReference type="InterPro" id="IPR045173">
    <property type="entry name" value="Cdt1"/>
</dbReference>
<dbReference type="SUPFAM" id="SSF46785">
    <property type="entry name" value="Winged helix' DNA-binding domain"/>
    <property type="match status" value="1"/>
</dbReference>
<feature type="domain" description="DNA replication factor Cdt1 C-terminal" evidence="3">
    <location>
        <begin position="293"/>
        <end position="353"/>
    </location>
</feature>
<dbReference type="PANTHER" id="PTHR28637:SF13">
    <property type="entry name" value="EXPRESSED PROTEIN"/>
    <property type="match status" value="1"/>
</dbReference>
<dbReference type="GO" id="GO:0030174">
    <property type="term" value="P:regulation of DNA-templated DNA replication initiation"/>
    <property type="evidence" value="ECO:0007669"/>
    <property type="project" value="InterPro"/>
</dbReference>
<dbReference type="InterPro" id="IPR032054">
    <property type="entry name" value="Cdt1_C"/>
</dbReference>
<proteinExistence type="inferred from homology"/>
<keyword evidence="5" id="KW-1185">Reference proteome</keyword>
<dbReference type="GO" id="GO:0003677">
    <property type="term" value="F:DNA binding"/>
    <property type="evidence" value="ECO:0007669"/>
    <property type="project" value="InterPro"/>
</dbReference>
<evidence type="ECO:0000313" key="5">
    <source>
        <dbReference type="Proteomes" id="UP000235145"/>
    </source>
</evidence>
<dbReference type="InterPro" id="IPR036390">
    <property type="entry name" value="WH_DNA-bd_sf"/>
</dbReference>
<organism evidence="4 5">
    <name type="scientific">Lactuca sativa</name>
    <name type="common">Garden lettuce</name>
    <dbReference type="NCBI Taxonomy" id="4236"/>
    <lineage>
        <taxon>Eukaryota</taxon>
        <taxon>Viridiplantae</taxon>
        <taxon>Streptophyta</taxon>
        <taxon>Embryophyta</taxon>
        <taxon>Tracheophyta</taxon>
        <taxon>Spermatophyta</taxon>
        <taxon>Magnoliopsida</taxon>
        <taxon>eudicotyledons</taxon>
        <taxon>Gunneridae</taxon>
        <taxon>Pentapetalae</taxon>
        <taxon>asterids</taxon>
        <taxon>campanulids</taxon>
        <taxon>Asterales</taxon>
        <taxon>Asteraceae</taxon>
        <taxon>Cichorioideae</taxon>
        <taxon>Cichorieae</taxon>
        <taxon>Lactucinae</taxon>
        <taxon>Lactuca</taxon>
    </lineage>
</organism>
<gene>
    <name evidence="4" type="ORF">LSAT_V11C900473240</name>
</gene>
<reference evidence="4 5" key="1">
    <citation type="journal article" date="2017" name="Nat. Commun.">
        <title>Genome assembly with in vitro proximity ligation data and whole-genome triplication in lettuce.</title>
        <authorList>
            <person name="Reyes-Chin-Wo S."/>
            <person name="Wang Z."/>
            <person name="Yang X."/>
            <person name="Kozik A."/>
            <person name="Arikit S."/>
            <person name="Song C."/>
            <person name="Xia L."/>
            <person name="Froenicke L."/>
            <person name="Lavelle D.O."/>
            <person name="Truco M.J."/>
            <person name="Xia R."/>
            <person name="Zhu S."/>
            <person name="Xu C."/>
            <person name="Xu H."/>
            <person name="Xu X."/>
            <person name="Cox K."/>
            <person name="Korf I."/>
            <person name="Meyers B.C."/>
            <person name="Michelmore R.W."/>
        </authorList>
    </citation>
    <scope>NUCLEOTIDE SEQUENCE [LARGE SCALE GENOMIC DNA]</scope>
    <source>
        <strain evidence="5">cv. Salinas</strain>
        <tissue evidence="4">Seedlings</tissue>
    </source>
</reference>
<protein>
    <recommendedName>
        <fullName evidence="3">DNA replication factor Cdt1 C-terminal domain-containing protein</fullName>
    </recommendedName>
</protein>
<evidence type="ECO:0000256" key="1">
    <source>
        <dbReference type="ARBA" id="ARBA00008356"/>
    </source>
</evidence>
<comment type="similarity">
    <text evidence="1">Belongs to the Cdt1 family.</text>
</comment>
<evidence type="ECO:0000259" key="3">
    <source>
        <dbReference type="Pfam" id="PF16679"/>
    </source>
</evidence>
<dbReference type="InterPro" id="IPR038090">
    <property type="entry name" value="Cdt1_C_WH_dom_sf"/>
</dbReference>
<dbReference type="EMBL" id="NBSK02000009">
    <property type="protein sequence ID" value="KAJ0184710.1"/>
    <property type="molecule type" value="Genomic_DNA"/>
</dbReference>
<name>A0A9R1UCQ4_LACSA</name>
<dbReference type="Proteomes" id="UP000235145">
    <property type="component" value="Unassembled WGS sequence"/>
</dbReference>
<comment type="caution">
    <text evidence="4">The sequence shown here is derived from an EMBL/GenBank/DDBJ whole genome shotgun (WGS) entry which is preliminary data.</text>
</comment>
<dbReference type="GO" id="GO:0071163">
    <property type="term" value="P:DNA replication preinitiation complex assembly"/>
    <property type="evidence" value="ECO:0007669"/>
    <property type="project" value="InterPro"/>
</dbReference>
<accession>A0A9R1UCQ4</accession>
<evidence type="ECO:0000313" key="4">
    <source>
        <dbReference type="EMBL" id="KAJ0184710.1"/>
    </source>
</evidence>
<keyword evidence="2" id="KW-0131">Cell cycle</keyword>
<dbReference type="Gene3D" id="1.10.10.1420">
    <property type="entry name" value="DNA replication factor Cdt1, C-terminal WH domain"/>
    <property type="match status" value="1"/>
</dbReference>
<dbReference type="AlphaFoldDB" id="A0A9R1UCQ4"/>
<evidence type="ECO:0000256" key="2">
    <source>
        <dbReference type="ARBA" id="ARBA00023306"/>
    </source>
</evidence>
<dbReference type="PANTHER" id="PTHR28637">
    <property type="entry name" value="DNA REPLICATION FACTOR CDT1"/>
    <property type="match status" value="1"/>
</dbReference>
<dbReference type="Pfam" id="PF16679">
    <property type="entry name" value="CDT1_C"/>
    <property type="match status" value="1"/>
</dbReference>
<sequence>MDQQSKNVEQIAMLPMADKSCSESSTPIKKLHIQSIKHLDASFMSPTPEKTNENLNIRSKKEPAKLPDKYQILSDLFNRMTTSLRLLNLQKKSPTFSHIEHSPYIALCHTFSSRLLKFVNTHSEGCDVPEAELPEPFNQKEIRSKSLNVDLSVEKEKLPNVEESELLNPSHLEPSFSRHFTKKDNEDTTSEKETGFSSCLDIVKDEKILVSVNGSTPMKPPLLHNGVSLLTPDLPTPKRSVATEDNKVCQKVMSSSLFTKRSLDFSNPDIEGAVVDEKSNSVSFPSGKVEEKSCLSELVETIYNIFMSANSSSVTKSELVHKILINNFDIIENGEIEDQIDDVVKKVPDWISKKVAPSGDLLYNINKGLDLKTVTEKLIM</sequence>
<dbReference type="GO" id="GO:0005634">
    <property type="term" value="C:nucleus"/>
    <property type="evidence" value="ECO:0007669"/>
    <property type="project" value="GOC"/>
</dbReference>